<dbReference type="KEGG" id="bsol:FSW04_06970"/>
<comment type="similarity">
    <text evidence="1">Belongs to the EamA transporter family.</text>
</comment>
<accession>A0A5B8U2R5</accession>
<feature type="transmembrane region" description="Helical" evidence="2">
    <location>
        <begin position="131"/>
        <end position="151"/>
    </location>
</feature>
<dbReference type="InterPro" id="IPR000620">
    <property type="entry name" value="EamA_dom"/>
</dbReference>
<dbReference type="GO" id="GO:0016020">
    <property type="term" value="C:membrane"/>
    <property type="evidence" value="ECO:0007669"/>
    <property type="project" value="InterPro"/>
</dbReference>
<keyword evidence="2" id="KW-0812">Transmembrane</keyword>
<protein>
    <submittedName>
        <fullName evidence="4">DMT family transporter</fullName>
    </submittedName>
</protein>
<feature type="domain" description="EamA" evidence="3">
    <location>
        <begin position="159"/>
        <end position="292"/>
    </location>
</feature>
<feature type="domain" description="EamA" evidence="3">
    <location>
        <begin position="18"/>
        <end position="146"/>
    </location>
</feature>
<feature type="transmembrane region" description="Helical" evidence="2">
    <location>
        <begin position="76"/>
        <end position="96"/>
    </location>
</feature>
<evidence type="ECO:0000313" key="4">
    <source>
        <dbReference type="EMBL" id="QEC47349.1"/>
    </source>
</evidence>
<dbReference type="PANTHER" id="PTHR12715:SF4">
    <property type="entry name" value="EAMA DOMAIN-CONTAINING PROTEIN"/>
    <property type="match status" value="1"/>
</dbReference>
<dbReference type="InterPro" id="IPR052756">
    <property type="entry name" value="Alkyne_AA_exporter"/>
</dbReference>
<sequence>MDTATPTHPSRATALPLAAALLTVTLWASAFVGIRAAGRHIGPGELSLARLLVGAVALGLLVLVRREPLPPRADAARLVLCGVLWFGIYNVALNAAERRVDAGTAAMLVNVGPVLIAVLAGALLGEGFPRTLLLGCGVAFGGAVLIGAATSRHGVQAGWGAALCLVAAVTYAGGVVAQKPLLQRSSPLAVTWLACCVGAVCCLPFAPSMAGDLRDAGAGALAWTAYLGLFPTAVAFTTWAYALSSTSAGRMGSTTYLVPPLAILMGWVAFGESPAALALAGGLLCIGGAALARRSPVPAPQVEPELRKSRTISR</sequence>
<feature type="transmembrane region" description="Helical" evidence="2">
    <location>
        <begin position="220"/>
        <end position="242"/>
    </location>
</feature>
<feature type="transmembrane region" description="Helical" evidence="2">
    <location>
        <begin position="102"/>
        <end position="124"/>
    </location>
</feature>
<feature type="transmembrane region" description="Helical" evidence="2">
    <location>
        <begin position="189"/>
        <end position="208"/>
    </location>
</feature>
<feature type="transmembrane region" description="Helical" evidence="2">
    <location>
        <begin position="254"/>
        <end position="270"/>
    </location>
</feature>
<dbReference type="Proteomes" id="UP000321805">
    <property type="component" value="Chromosome"/>
</dbReference>
<dbReference type="SUPFAM" id="SSF103481">
    <property type="entry name" value="Multidrug resistance efflux transporter EmrE"/>
    <property type="match status" value="2"/>
</dbReference>
<dbReference type="EMBL" id="CP042430">
    <property type="protein sequence ID" value="QEC47349.1"/>
    <property type="molecule type" value="Genomic_DNA"/>
</dbReference>
<evidence type="ECO:0000313" key="5">
    <source>
        <dbReference type="Proteomes" id="UP000321805"/>
    </source>
</evidence>
<dbReference type="RefSeq" id="WP_146917700.1">
    <property type="nucleotide sequence ID" value="NZ_CP042430.1"/>
</dbReference>
<evidence type="ECO:0000259" key="3">
    <source>
        <dbReference type="Pfam" id="PF00892"/>
    </source>
</evidence>
<feature type="transmembrane region" description="Helical" evidence="2">
    <location>
        <begin position="276"/>
        <end position="292"/>
    </location>
</feature>
<keyword evidence="2" id="KW-1133">Transmembrane helix</keyword>
<feature type="transmembrane region" description="Helical" evidence="2">
    <location>
        <begin position="46"/>
        <end position="64"/>
    </location>
</feature>
<keyword evidence="5" id="KW-1185">Reference proteome</keyword>
<feature type="transmembrane region" description="Helical" evidence="2">
    <location>
        <begin position="157"/>
        <end position="177"/>
    </location>
</feature>
<evidence type="ECO:0000256" key="1">
    <source>
        <dbReference type="ARBA" id="ARBA00007362"/>
    </source>
</evidence>
<feature type="transmembrane region" description="Helical" evidence="2">
    <location>
        <begin position="12"/>
        <end position="34"/>
    </location>
</feature>
<evidence type="ECO:0000256" key="2">
    <source>
        <dbReference type="SAM" id="Phobius"/>
    </source>
</evidence>
<gene>
    <name evidence="4" type="ORF">FSW04_06970</name>
</gene>
<organism evidence="4 5">
    <name type="scientific">Baekduia soli</name>
    <dbReference type="NCBI Taxonomy" id="496014"/>
    <lineage>
        <taxon>Bacteria</taxon>
        <taxon>Bacillati</taxon>
        <taxon>Actinomycetota</taxon>
        <taxon>Thermoleophilia</taxon>
        <taxon>Solirubrobacterales</taxon>
        <taxon>Baekduiaceae</taxon>
        <taxon>Baekduia</taxon>
    </lineage>
</organism>
<keyword evidence="2" id="KW-0472">Membrane</keyword>
<dbReference type="InterPro" id="IPR037185">
    <property type="entry name" value="EmrE-like"/>
</dbReference>
<name>A0A5B8U2R5_9ACTN</name>
<dbReference type="Pfam" id="PF00892">
    <property type="entry name" value="EamA"/>
    <property type="match status" value="2"/>
</dbReference>
<reference evidence="4 5" key="1">
    <citation type="journal article" date="2018" name="J. Microbiol.">
        <title>Baekduia soli gen. nov., sp. nov., a novel bacterium isolated from the soil of Baekdu Mountain and proposal of a novel family name, Baekduiaceae fam. nov.</title>
        <authorList>
            <person name="An D.S."/>
            <person name="Siddiqi M.Z."/>
            <person name="Kim K.H."/>
            <person name="Yu H.S."/>
            <person name="Im W.T."/>
        </authorList>
    </citation>
    <scope>NUCLEOTIDE SEQUENCE [LARGE SCALE GENOMIC DNA]</scope>
    <source>
        <strain evidence="4 5">BR7-21</strain>
    </source>
</reference>
<dbReference type="OrthoDB" id="3744378at2"/>
<dbReference type="PANTHER" id="PTHR12715">
    <property type="entry name" value="TRANSPORTER, DRUG/METABOLITE EXPORTER FAMILY"/>
    <property type="match status" value="1"/>
</dbReference>
<dbReference type="AlphaFoldDB" id="A0A5B8U2R5"/>
<proteinExistence type="inferred from homology"/>